<dbReference type="InterPro" id="IPR010982">
    <property type="entry name" value="Lambda_DNA-bd_dom_sf"/>
</dbReference>
<organism evidence="6 7">
    <name type="scientific">Microlunatus parietis</name>
    <dbReference type="NCBI Taxonomy" id="682979"/>
    <lineage>
        <taxon>Bacteria</taxon>
        <taxon>Bacillati</taxon>
        <taxon>Actinomycetota</taxon>
        <taxon>Actinomycetes</taxon>
        <taxon>Propionibacteriales</taxon>
        <taxon>Propionibacteriaceae</taxon>
        <taxon>Microlunatus</taxon>
    </lineage>
</organism>
<dbReference type="SUPFAM" id="SSF47413">
    <property type="entry name" value="lambda repressor-like DNA-binding domains"/>
    <property type="match status" value="1"/>
</dbReference>
<dbReference type="Proteomes" id="UP000569914">
    <property type="component" value="Unassembled WGS sequence"/>
</dbReference>
<dbReference type="Gene3D" id="3.40.50.2300">
    <property type="match status" value="2"/>
</dbReference>
<evidence type="ECO:0000313" key="7">
    <source>
        <dbReference type="Proteomes" id="UP000569914"/>
    </source>
</evidence>
<evidence type="ECO:0000256" key="3">
    <source>
        <dbReference type="ARBA" id="ARBA00023163"/>
    </source>
</evidence>
<dbReference type="GO" id="GO:0000976">
    <property type="term" value="F:transcription cis-regulatory region binding"/>
    <property type="evidence" value="ECO:0007669"/>
    <property type="project" value="TreeGrafter"/>
</dbReference>
<keyword evidence="7" id="KW-1185">Reference proteome</keyword>
<dbReference type="AlphaFoldDB" id="A0A7Y9L7B2"/>
<keyword evidence="3" id="KW-0804">Transcription</keyword>
<dbReference type="Pfam" id="PF00356">
    <property type="entry name" value="LacI"/>
    <property type="match status" value="1"/>
</dbReference>
<evidence type="ECO:0000256" key="2">
    <source>
        <dbReference type="ARBA" id="ARBA00023125"/>
    </source>
</evidence>
<dbReference type="GO" id="GO:0003700">
    <property type="term" value="F:DNA-binding transcription factor activity"/>
    <property type="evidence" value="ECO:0007669"/>
    <property type="project" value="TreeGrafter"/>
</dbReference>
<name>A0A7Y9L7B2_9ACTN</name>
<dbReference type="PANTHER" id="PTHR30146">
    <property type="entry name" value="LACI-RELATED TRANSCRIPTIONAL REPRESSOR"/>
    <property type="match status" value="1"/>
</dbReference>
<dbReference type="SUPFAM" id="SSF53822">
    <property type="entry name" value="Periplasmic binding protein-like I"/>
    <property type="match status" value="1"/>
</dbReference>
<dbReference type="Gene3D" id="1.10.260.40">
    <property type="entry name" value="lambda repressor-like DNA-binding domains"/>
    <property type="match status" value="1"/>
</dbReference>
<comment type="caution">
    <text evidence="6">The sequence shown here is derived from an EMBL/GenBank/DDBJ whole genome shotgun (WGS) entry which is preliminary data.</text>
</comment>
<keyword evidence="2 6" id="KW-0238">DNA-binding</keyword>
<feature type="compositionally biased region" description="Polar residues" evidence="4">
    <location>
        <begin position="330"/>
        <end position="341"/>
    </location>
</feature>
<dbReference type="Pfam" id="PF13377">
    <property type="entry name" value="Peripla_BP_3"/>
    <property type="match status" value="1"/>
</dbReference>
<reference evidence="6 7" key="1">
    <citation type="submission" date="2020-07" db="EMBL/GenBank/DDBJ databases">
        <title>Sequencing the genomes of 1000 actinobacteria strains.</title>
        <authorList>
            <person name="Klenk H.-P."/>
        </authorList>
    </citation>
    <scope>NUCLEOTIDE SEQUENCE [LARGE SCALE GENOMIC DNA]</scope>
    <source>
        <strain evidence="6 7">DSM 22083</strain>
    </source>
</reference>
<sequence>MTKQRRAAAARAQPSAKLETIARRAGVSVSTVSRVLNARSNVSPETRRLVQPLLEAAGYEIKLVDRRTPQLIDLVVPNFKSAYLAALFRALDEAAARRSVSIVLTNRDAGANWLALISRRQSRGVVLAVIDLDEREADWLEQNALPYVLIDPAHQPQPDTPWITADHRAAALAATEHLVSLGHRRLAFVSSISALAAVEREIGFQEGLAAAGLSAGPVERCDSSAEGAAAALWRLLDRPEPPTGIVASHDDLATRLIGAALGAGLRVPEQLSVVGFDDIPEAARFVPAVTTLASPLGAMAEQLIDYLLEPTPDRLRELQQGVRLPMTLQVRASSGPPNSADRSQKQR</sequence>
<dbReference type="PROSITE" id="PS50932">
    <property type="entry name" value="HTH_LACI_2"/>
    <property type="match status" value="1"/>
</dbReference>
<keyword evidence="1" id="KW-0805">Transcription regulation</keyword>
<evidence type="ECO:0000256" key="4">
    <source>
        <dbReference type="SAM" id="MobiDB-lite"/>
    </source>
</evidence>
<gene>
    <name evidence="6" type="ORF">BKA15_000928</name>
</gene>
<accession>A0A7Y9L7B2</accession>
<dbReference type="PANTHER" id="PTHR30146:SF153">
    <property type="entry name" value="LACTOSE OPERON REPRESSOR"/>
    <property type="match status" value="1"/>
</dbReference>
<proteinExistence type="predicted"/>
<evidence type="ECO:0000313" key="6">
    <source>
        <dbReference type="EMBL" id="NYE69599.1"/>
    </source>
</evidence>
<evidence type="ECO:0000256" key="1">
    <source>
        <dbReference type="ARBA" id="ARBA00023015"/>
    </source>
</evidence>
<dbReference type="CDD" id="cd01392">
    <property type="entry name" value="HTH_LacI"/>
    <property type="match status" value="1"/>
</dbReference>
<dbReference type="InterPro" id="IPR028082">
    <property type="entry name" value="Peripla_BP_I"/>
</dbReference>
<feature type="region of interest" description="Disordered" evidence="4">
    <location>
        <begin position="327"/>
        <end position="347"/>
    </location>
</feature>
<dbReference type="EMBL" id="JACCBU010000001">
    <property type="protein sequence ID" value="NYE69599.1"/>
    <property type="molecule type" value="Genomic_DNA"/>
</dbReference>
<dbReference type="InterPro" id="IPR000843">
    <property type="entry name" value="HTH_LacI"/>
</dbReference>
<evidence type="ECO:0000259" key="5">
    <source>
        <dbReference type="PROSITE" id="PS50932"/>
    </source>
</evidence>
<dbReference type="RefSeq" id="WP_179748482.1">
    <property type="nucleotide sequence ID" value="NZ_JACCBU010000001.1"/>
</dbReference>
<feature type="domain" description="HTH lacI-type" evidence="5">
    <location>
        <begin position="16"/>
        <end position="70"/>
    </location>
</feature>
<dbReference type="SMART" id="SM00354">
    <property type="entry name" value="HTH_LACI"/>
    <property type="match status" value="1"/>
</dbReference>
<dbReference type="InterPro" id="IPR046335">
    <property type="entry name" value="LacI/GalR-like_sensor"/>
</dbReference>
<protein>
    <submittedName>
        <fullName evidence="6">DNA-binding LacI/PurR family transcriptional regulator</fullName>
    </submittedName>
</protein>